<dbReference type="GO" id="GO:0016020">
    <property type="term" value="C:membrane"/>
    <property type="evidence" value="ECO:0007669"/>
    <property type="project" value="UniProtKB-SubCell"/>
</dbReference>
<keyword evidence="4 6" id="KW-0472">Membrane</keyword>
<evidence type="ECO:0000256" key="3">
    <source>
        <dbReference type="ARBA" id="ARBA00022989"/>
    </source>
</evidence>
<sequence>MAINPSEGTKRIHKRNLSIFFPHPEHISNKNLNNLHQITHDQVLEIIPSANQLVWDNNHSPSSDTPSTANSSSKLRRGHHHRHSLSHNFFPFLSDMSSVSSVQQSIQQTSHKGSTEHPKDDNNNHKKLKATPQASPIISPTWSFPRTPVTPHSAIPKPVPTIPHSSQTLVGLPQITTSLRHAHRTMGLRLLIAILNHASPLAQLKILVAALTAASGASLWLRGQQVDCLSLSGLGYLLVFDALGALHTIFIEPRPSDCIDRVWDALGRKDGPSNIKLPFGRARLPTLSLFSQALFLLFSAIYVCKEAVEHVLMTHPHSSEGAGGSHLGHSERHQSEIKAERTVHALIRMEVSCSLVGSALALVLFSALVTTNHNSLSQISAGLVGRPAVTPAILNPFSTLTLGFGILIMGAACFISPNQSGKADGLIAILMVFVITKLVWPVLELTAQVLLQTAPVGSHGGREVTELERRLSDLQNDPQRAAVLKSHLIRVDAPKLWRLTVAPHAPLVCTLSLEASPTSSAVDRLRLSEAVRAALTPLNLELSLHVYEGHRPSLASLRPKSLSACGHSHSHGHGHSHSHDDDDDDDGHSDSHSHHHSHSHSHDHSHSHSHDHSHSHSHDDSHSHSHDHGHRHGGSQSAEAGDSQSRSHDPTAPHPRHPSGVTLDTQPVEEILEASQEVKDQDKKHVLLSPRPDASFNGPSDSDSDDHLSSSLDHSPHVVQYHHHPHLPLSN</sequence>
<evidence type="ECO:0000256" key="6">
    <source>
        <dbReference type="SAM" id="Phobius"/>
    </source>
</evidence>
<feature type="transmembrane region" description="Helical" evidence="6">
    <location>
        <begin position="233"/>
        <end position="251"/>
    </location>
</feature>
<feature type="compositionally biased region" description="Low complexity" evidence="5">
    <location>
        <begin position="101"/>
        <end position="110"/>
    </location>
</feature>
<dbReference type="AlphaFoldDB" id="A0A0L6UV80"/>
<keyword evidence="2 6" id="KW-0812">Transmembrane</keyword>
<feature type="compositionally biased region" description="Basic and acidic residues" evidence="5">
    <location>
        <begin position="600"/>
        <end position="626"/>
    </location>
</feature>
<feature type="compositionally biased region" description="Basic and acidic residues" evidence="5">
    <location>
        <begin position="113"/>
        <end position="124"/>
    </location>
</feature>
<feature type="transmembrane region" description="Helical" evidence="6">
    <location>
        <begin position="201"/>
        <end position="221"/>
    </location>
</feature>
<dbReference type="EMBL" id="LAVV01008683">
    <property type="protein sequence ID" value="KNZ52172.1"/>
    <property type="molecule type" value="Genomic_DNA"/>
</dbReference>
<feature type="compositionally biased region" description="Basic and acidic residues" evidence="5">
    <location>
        <begin position="676"/>
        <end position="685"/>
    </location>
</feature>
<comment type="subcellular location">
    <subcellularLocation>
        <location evidence="1">Membrane</location>
        <topology evidence="1">Multi-pass membrane protein</topology>
    </subcellularLocation>
</comment>
<keyword evidence="3 6" id="KW-1133">Transmembrane helix</keyword>
<comment type="caution">
    <text evidence="7">The sequence shown here is derived from an EMBL/GenBank/DDBJ whole genome shotgun (WGS) entry which is preliminary data.</text>
</comment>
<keyword evidence="8" id="KW-1185">Reference proteome</keyword>
<feature type="transmembrane region" description="Helical" evidence="6">
    <location>
        <begin position="426"/>
        <end position="443"/>
    </location>
</feature>
<feature type="transmembrane region" description="Helical" evidence="6">
    <location>
        <begin position="351"/>
        <end position="373"/>
    </location>
</feature>
<evidence type="ECO:0000256" key="4">
    <source>
        <dbReference type="ARBA" id="ARBA00023136"/>
    </source>
</evidence>
<reference evidence="7 8" key="1">
    <citation type="submission" date="2015-08" db="EMBL/GenBank/DDBJ databases">
        <title>Next Generation Sequencing and Analysis of the Genome of Puccinia sorghi L Schw, the Causal Agent of Maize Common Rust.</title>
        <authorList>
            <person name="Rochi L."/>
            <person name="Burguener G."/>
            <person name="Darino M."/>
            <person name="Turjanski A."/>
            <person name="Kreff E."/>
            <person name="Dieguez M.J."/>
            <person name="Sacco F."/>
        </authorList>
    </citation>
    <scope>NUCLEOTIDE SEQUENCE [LARGE SCALE GENOMIC DNA]</scope>
    <source>
        <strain evidence="7 8">RO10H11247</strain>
    </source>
</reference>
<dbReference type="Proteomes" id="UP000037035">
    <property type="component" value="Unassembled WGS sequence"/>
</dbReference>
<dbReference type="SUPFAM" id="SSF161111">
    <property type="entry name" value="Cation efflux protein transmembrane domain-like"/>
    <property type="match status" value="1"/>
</dbReference>
<evidence type="ECO:0000313" key="8">
    <source>
        <dbReference type="Proteomes" id="UP000037035"/>
    </source>
</evidence>
<feature type="region of interest" description="Disordered" evidence="5">
    <location>
        <begin position="560"/>
        <end position="731"/>
    </location>
</feature>
<feature type="compositionally biased region" description="Basic residues" evidence="5">
    <location>
        <begin position="720"/>
        <end position="731"/>
    </location>
</feature>
<accession>A0A0L6UV80</accession>
<feature type="compositionally biased region" description="Low complexity" evidence="5">
    <location>
        <begin position="60"/>
        <end position="73"/>
    </location>
</feature>
<evidence type="ECO:0000256" key="5">
    <source>
        <dbReference type="SAM" id="MobiDB-lite"/>
    </source>
</evidence>
<protein>
    <submittedName>
        <fullName evidence="7">Uncharacterized protein</fullName>
    </submittedName>
</protein>
<dbReference type="InterPro" id="IPR027469">
    <property type="entry name" value="Cation_efflux_TMD_sf"/>
</dbReference>
<name>A0A0L6UV80_9BASI</name>
<evidence type="ECO:0000313" key="7">
    <source>
        <dbReference type="EMBL" id="KNZ52172.1"/>
    </source>
</evidence>
<feature type="region of interest" description="Disordered" evidence="5">
    <location>
        <begin position="55"/>
        <end position="82"/>
    </location>
</feature>
<dbReference type="Gene3D" id="1.20.1510.10">
    <property type="entry name" value="Cation efflux protein transmembrane domain"/>
    <property type="match status" value="1"/>
</dbReference>
<gene>
    <name evidence="7" type="ORF">VP01_3663g3</name>
</gene>
<evidence type="ECO:0000256" key="1">
    <source>
        <dbReference type="ARBA" id="ARBA00004141"/>
    </source>
</evidence>
<dbReference type="OrthoDB" id="2503837at2759"/>
<evidence type="ECO:0000256" key="2">
    <source>
        <dbReference type="ARBA" id="ARBA00022692"/>
    </source>
</evidence>
<feature type="region of interest" description="Disordered" evidence="5">
    <location>
        <begin position="101"/>
        <end position="131"/>
    </location>
</feature>
<proteinExistence type="predicted"/>
<dbReference type="STRING" id="27349.A0A0L6UV80"/>
<feature type="transmembrane region" description="Helical" evidence="6">
    <location>
        <begin position="393"/>
        <end position="414"/>
    </location>
</feature>
<dbReference type="VEuPathDB" id="FungiDB:VP01_3663g3"/>
<organism evidence="7 8">
    <name type="scientific">Puccinia sorghi</name>
    <dbReference type="NCBI Taxonomy" id="27349"/>
    <lineage>
        <taxon>Eukaryota</taxon>
        <taxon>Fungi</taxon>
        <taxon>Dikarya</taxon>
        <taxon>Basidiomycota</taxon>
        <taxon>Pucciniomycotina</taxon>
        <taxon>Pucciniomycetes</taxon>
        <taxon>Pucciniales</taxon>
        <taxon>Pucciniaceae</taxon>
        <taxon>Puccinia</taxon>
    </lineage>
</organism>
<feature type="transmembrane region" description="Helical" evidence="6">
    <location>
        <begin position="284"/>
        <end position="304"/>
    </location>
</feature>